<dbReference type="PANTHER" id="PTHR46401">
    <property type="entry name" value="GLYCOSYLTRANSFERASE WBBK-RELATED"/>
    <property type="match status" value="1"/>
</dbReference>
<dbReference type="AlphaFoldDB" id="A0A4R5VT30"/>
<dbReference type="OrthoDB" id="433681at2"/>
<dbReference type="Proteomes" id="UP000294829">
    <property type="component" value="Unassembled WGS sequence"/>
</dbReference>
<gene>
    <name evidence="2" type="ORF">E2I14_16885</name>
</gene>
<dbReference type="GO" id="GO:0016757">
    <property type="term" value="F:glycosyltransferase activity"/>
    <property type="evidence" value="ECO:0007669"/>
    <property type="project" value="InterPro"/>
</dbReference>
<keyword evidence="2" id="KW-0808">Transferase</keyword>
<evidence type="ECO:0000259" key="1">
    <source>
        <dbReference type="Pfam" id="PF00534"/>
    </source>
</evidence>
<dbReference type="InterPro" id="IPR001296">
    <property type="entry name" value="Glyco_trans_1"/>
</dbReference>
<name>A0A4R5VT30_9BURK</name>
<evidence type="ECO:0000313" key="2">
    <source>
        <dbReference type="EMBL" id="TDK61955.1"/>
    </source>
</evidence>
<keyword evidence="3" id="KW-1185">Reference proteome</keyword>
<proteinExistence type="predicted"/>
<dbReference type="CDD" id="cd03809">
    <property type="entry name" value="GT4_MtfB-like"/>
    <property type="match status" value="1"/>
</dbReference>
<dbReference type="PANTHER" id="PTHR46401:SF8">
    <property type="entry name" value="BLL6006 PROTEIN"/>
    <property type="match status" value="1"/>
</dbReference>
<organism evidence="2 3">
    <name type="scientific">Sapientia aquatica</name>
    <dbReference type="NCBI Taxonomy" id="1549640"/>
    <lineage>
        <taxon>Bacteria</taxon>
        <taxon>Pseudomonadati</taxon>
        <taxon>Pseudomonadota</taxon>
        <taxon>Betaproteobacteria</taxon>
        <taxon>Burkholderiales</taxon>
        <taxon>Oxalobacteraceae</taxon>
        <taxon>Sapientia</taxon>
    </lineage>
</organism>
<sequence>MFKKNNKVKVLLEMRPAFEGFAGIPQEVRLLFRGLRKIDSVEVEGMLQTSRRRLARGTINKENFFSRRLSSARRFARYSNVIISLIEKPQRNLLDSLTEYFSQRAELLALQLSLLVGFGSIKLSSFKSQSFEDFTWRTLFSKTLPASDFKLVATANHKICSISWHTLHMVGLGTLTWRLSSKAKYPKIDTSGFDIFIGQTPYPGRVTGRTQLIIRYHDAIPIFMPHTISDKSIHQATHFYALLDNVDQRAWFACVSEATRQDLIRVFPAAESRSVTIHNMVSHHYFNEDSSPALVAGIIRARLYGNDQDGKYDNDKNLIGLEPNFLTLREQENFYTKHLSSKPLKYLLIVSTIEPRKNHIRLLAAWEIIKADIDRDLKLVIVGTLGWDYKQIFSGFKSWIDRGEIFMLNAVPAPDLRVLYRHAAATVCPSVGEGFDFSGVESMACGGLTVASDIAVHVEIYDDAAEYFDPYSTLSLVTALKKVLYDETSQVREVQLREKGKEVSARYLPEKILPQWKQFLGRVVGVKSLENFQEQTHSTSNF</sequence>
<protein>
    <submittedName>
        <fullName evidence="2">Glycosyltransferase family 1 protein</fullName>
    </submittedName>
</protein>
<dbReference type="Pfam" id="PF00534">
    <property type="entry name" value="Glycos_transf_1"/>
    <property type="match status" value="1"/>
</dbReference>
<dbReference type="SUPFAM" id="SSF53756">
    <property type="entry name" value="UDP-Glycosyltransferase/glycogen phosphorylase"/>
    <property type="match status" value="1"/>
</dbReference>
<comment type="caution">
    <text evidence="2">The sequence shown here is derived from an EMBL/GenBank/DDBJ whole genome shotgun (WGS) entry which is preliminary data.</text>
</comment>
<reference evidence="2 3" key="1">
    <citation type="submission" date="2019-03" db="EMBL/GenBank/DDBJ databases">
        <title>Sapientia aquatica gen. nov., sp. nov., isolated from a crater lake.</title>
        <authorList>
            <person name="Felfoldi T."/>
            <person name="Szabo A."/>
            <person name="Toth E."/>
            <person name="Schumann P."/>
            <person name="Keki Z."/>
            <person name="Marialigeti K."/>
            <person name="Mathe I."/>
        </authorList>
    </citation>
    <scope>NUCLEOTIDE SEQUENCE [LARGE SCALE GENOMIC DNA]</scope>
    <source>
        <strain evidence="2 3">SA-152</strain>
    </source>
</reference>
<dbReference type="Gene3D" id="3.40.50.2000">
    <property type="entry name" value="Glycogen Phosphorylase B"/>
    <property type="match status" value="1"/>
</dbReference>
<accession>A0A4R5VT30</accession>
<feature type="domain" description="Glycosyl transferase family 1" evidence="1">
    <location>
        <begin position="335"/>
        <end position="492"/>
    </location>
</feature>
<evidence type="ECO:0000313" key="3">
    <source>
        <dbReference type="Proteomes" id="UP000294829"/>
    </source>
</evidence>
<dbReference type="EMBL" id="SMYL01000012">
    <property type="protein sequence ID" value="TDK61955.1"/>
    <property type="molecule type" value="Genomic_DNA"/>
</dbReference>